<organism evidence="3 4">
    <name type="scientific">Phaedon cochleariae</name>
    <name type="common">Mustard beetle</name>
    <dbReference type="NCBI Taxonomy" id="80249"/>
    <lineage>
        <taxon>Eukaryota</taxon>
        <taxon>Metazoa</taxon>
        <taxon>Ecdysozoa</taxon>
        <taxon>Arthropoda</taxon>
        <taxon>Hexapoda</taxon>
        <taxon>Insecta</taxon>
        <taxon>Pterygota</taxon>
        <taxon>Neoptera</taxon>
        <taxon>Endopterygota</taxon>
        <taxon>Coleoptera</taxon>
        <taxon>Polyphaga</taxon>
        <taxon>Cucujiformia</taxon>
        <taxon>Chrysomeloidea</taxon>
        <taxon>Chrysomelidae</taxon>
        <taxon>Chrysomelinae</taxon>
        <taxon>Chrysomelini</taxon>
        <taxon>Phaedon</taxon>
    </lineage>
</organism>
<feature type="domain" description="Heparan-alpha-glucosaminide N-acetyltransferase catalytic" evidence="2">
    <location>
        <begin position="181"/>
        <end position="301"/>
    </location>
</feature>
<reference evidence="3" key="1">
    <citation type="submission" date="2022-01" db="EMBL/GenBank/DDBJ databases">
        <authorList>
            <person name="King R."/>
        </authorList>
    </citation>
    <scope>NUCLEOTIDE SEQUENCE</scope>
</reference>
<sequence length="566" mass="64961">MLFDNLSKCLQENPKLLYDEACVDIFNYLNHSITIYHQYTECHLCNFQPLTTIEANSSTSIVAKTTSDLQFNYTTDNGFCSYQQLLYEHYQYGWNITEECSPMYIKEPADNAYLPILMAFVILFSFGTVWYMIKFVYRNSERLRRLIVWNSEIEHDLGSSTSGTPLIFERQPIIPRKHPQRIKSIDVFRGLCITVMIFVNYGGAQYWFFKHSTWNGITIADLVFPWFLWLMGLSLTVSVQNKLRSLVPRRLMIFQVIRRSLILLLLGLILNSNKNMSTIAELRFPGVLQRLGLTYLVVGLLEVVFTKRTEIEDVSLLQDITSAWRQWLVVISLTAVHTSVTLMAEVPGCPRGYMGPGGLDMNGRFFNCTGGVAGYIDRAIFGNHMYKHAACQRVYENTEFYDPEGILGTLTSILTVYLGVQAGRTSNTYQNVKSKMIRWNIWGISIGLIGGILCLFKRDDGPIPLNKQLWSLSFTLVTAGMAFIIQAYLFLLVDILKKWGGRPLFYPGMNAIALYLGHDLLKDTFPFGWKPTEDTHATFLFMNLWGTFLWVAISIYLYKHNIFLTI</sequence>
<dbReference type="PANTHER" id="PTHR31061">
    <property type="entry name" value="LD22376P"/>
    <property type="match status" value="1"/>
</dbReference>
<feature type="transmembrane region" description="Helical" evidence="1">
    <location>
        <begin position="187"/>
        <end position="208"/>
    </location>
</feature>
<name>A0A9P0DY65_PHACE</name>
<keyword evidence="4" id="KW-1185">Reference proteome</keyword>
<evidence type="ECO:0000259" key="2">
    <source>
        <dbReference type="Pfam" id="PF07786"/>
    </source>
</evidence>
<evidence type="ECO:0000313" key="4">
    <source>
        <dbReference type="Proteomes" id="UP001153737"/>
    </source>
</evidence>
<keyword evidence="1" id="KW-1133">Transmembrane helix</keyword>
<gene>
    <name evidence="3" type="ORF">PHAECO_LOCUS11916</name>
</gene>
<feature type="transmembrane region" description="Helical" evidence="1">
    <location>
        <begin position="504"/>
        <end position="521"/>
    </location>
</feature>
<evidence type="ECO:0000313" key="3">
    <source>
        <dbReference type="EMBL" id="CAH1179590.1"/>
    </source>
</evidence>
<dbReference type="InterPro" id="IPR012429">
    <property type="entry name" value="HGSNAT_cat"/>
</dbReference>
<feature type="transmembrane region" description="Helical" evidence="1">
    <location>
        <begin position="282"/>
        <end position="305"/>
    </location>
</feature>
<feature type="transmembrane region" description="Helical" evidence="1">
    <location>
        <begin position="439"/>
        <end position="458"/>
    </location>
</feature>
<keyword evidence="1" id="KW-0472">Membrane</keyword>
<dbReference type="Pfam" id="PF07786">
    <property type="entry name" value="HGSNAT_cat"/>
    <property type="match status" value="1"/>
</dbReference>
<feature type="transmembrane region" description="Helical" evidence="1">
    <location>
        <begin position="112"/>
        <end position="137"/>
    </location>
</feature>
<evidence type="ECO:0000256" key="1">
    <source>
        <dbReference type="SAM" id="Phobius"/>
    </source>
</evidence>
<dbReference type="PANTHER" id="PTHR31061:SF24">
    <property type="entry name" value="LD22376P"/>
    <property type="match status" value="1"/>
</dbReference>
<dbReference type="AlphaFoldDB" id="A0A9P0DY65"/>
<reference evidence="3" key="2">
    <citation type="submission" date="2022-10" db="EMBL/GenBank/DDBJ databases">
        <authorList>
            <consortium name="ENA_rothamsted_submissions"/>
            <consortium name="culmorum"/>
            <person name="King R."/>
        </authorList>
    </citation>
    <scope>NUCLEOTIDE SEQUENCE</scope>
</reference>
<dbReference type="Proteomes" id="UP001153737">
    <property type="component" value="Chromosome 8"/>
</dbReference>
<dbReference type="OrthoDB" id="2149840at2759"/>
<proteinExistence type="predicted"/>
<keyword evidence="1" id="KW-0812">Transmembrane</keyword>
<dbReference type="EMBL" id="OU896714">
    <property type="protein sequence ID" value="CAH1179590.1"/>
    <property type="molecule type" value="Genomic_DNA"/>
</dbReference>
<feature type="transmembrane region" description="Helical" evidence="1">
    <location>
        <begin position="541"/>
        <end position="558"/>
    </location>
</feature>
<feature type="transmembrane region" description="Helical" evidence="1">
    <location>
        <begin position="470"/>
        <end position="492"/>
    </location>
</feature>
<feature type="transmembrane region" description="Helical" evidence="1">
    <location>
        <begin position="214"/>
        <end position="239"/>
    </location>
</feature>
<protein>
    <recommendedName>
        <fullName evidence="2">Heparan-alpha-glucosaminide N-acetyltransferase catalytic domain-containing protein</fullName>
    </recommendedName>
</protein>
<accession>A0A9P0DY65</accession>